<keyword evidence="4" id="KW-0238">DNA-binding</keyword>
<proteinExistence type="predicted"/>
<dbReference type="InterPro" id="IPR005940">
    <property type="entry name" value="Anthranilate_Pribosyl_Tfrase"/>
</dbReference>
<keyword evidence="1" id="KW-0328">Glycosyltransferase</keyword>
<dbReference type="GO" id="GO:0000162">
    <property type="term" value="P:L-tryptophan biosynthetic process"/>
    <property type="evidence" value="ECO:0007669"/>
    <property type="project" value="InterPro"/>
</dbReference>
<keyword evidence="5" id="KW-1185">Reference proteome</keyword>
<dbReference type="AlphaFoldDB" id="A0A2G9CC77"/>
<dbReference type="InterPro" id="IPR017459">
    <property type="entry name" value="Glycosyl_Trfase_fam3_N_dom"/>
</dbReference>
<dbReference type="Gene3D" id="3.40.1030.10">
    <property type="entry name" value="Nucleoside phosphorylase/phosphoribosyltransferase catalytic domain"/>
    <property type="match status" value="1"/>
</dbReference>
<dbReference type="SUPFAM" id="SSF52418">
    <property type="entry name" value="Nucleoside phosphorylase/phosphoribosyltransferase catalytic domain"/>
    <property type="match status" value="1"/>
</dbReference>
<evidence type="ECO:0000256" key="1">
    <source>
        <dbReference type="ARBA" id="ARBA00022676"/>
    </source>
</evidence>
<gene>
    <name evidence="4" type="ORF">CS062_10900</name>
</gene>
<dbReference type="GO" id="GO:0005829">
    <property type="term" value="C:cytosol"/>
    <property type="evidence" value="ECO:0007669"/>
    <property type="project" value="TreeGrafter"/>
</dbReference>
<evidence type="ECO:0000313" key="4">
    <source>
        <dbReference type="EMBL" id="PIM53234.1"/>
    </source>
</evidence>
<dbReference type="InterPro" id="IPR035902">
    <property type="entry name" value="Nuc_phospho_transferase"/>
</dbReference>
<evidence type="ECO:0000259" key="3">
    <source>
        <dbReference type="Pfam" id="PF02885"/>
    </source>
</evidence>
<dbReference type="Pfam" id="PF02885">
    <property type="entry name" value="Glycos_trans_3N"/>
    <property type="match status" value="1"/>
</dbReference>
<dbReference type="EMBL" id="PEOG01000024">
    <property type="protein sequence ID" value="PIM53234.1"/>
    <property type="molecule type" value="Genomic_DNA"/>
</dbReference>
<dbReference type="PANTHER" id="PTHR43285">
    <property type="entry name" value="ANTHRANILATE PHOSPHORIBOSYLTRANSFERASE"/>
    <property type="match status" value="1"/>
</dbReference>
<dbReference type="NCBIfam" id="NF006005">
    <property type="entry name" value="PRK08136.1"/>
    <property type="match status" value="1"/>
</dbReference>
<dbReference type="PANTHER" id="PTHR43285:SF4">
    <property type="entry name" value="TRANSFERASE"/>
    <property type="match status" value="1"/>
</dbReference>
<accession>A0A2G9CC77</accession>
<dbReference type="GO" id="GO:0003677">
    <property type="term" value="F:DNA binding"/>
    <property type="evidence" value="ECO:0007669"/>
    <property type="project" value="UniProtKB-KW"/>
</dbReference>
<name>A0A2G9CC77_9BURK</name>
<comment type="caution">
    <text evidence="4">The sequence shown here is derived from an EMBL/GenBank/DDBJ whole genome shotgun (WGS) entry which is preliminary data.</text>
</comment>
<evidence type="ECO:0000313" key="5">
    <source>
        <dbReference type="Proteomes" id="UP000231501"/>
    </source>
</evidence>
<sequence>MRRLFRPWPQRRPAVDSAPYAPLIKEIGRGARGARDLTREQARTLFGQLLDGTVPDLERGAILIAMRIKGESLDELLGFVEAMQAGAARVAAPAGPRTVVLPTFNGARKQANLMPLVAMLLAREGIPVLIHGRHDFDSRISPFELFEALGLPVAADVEGAGRQLASDRLAILPTAALHAGLDAMMALRPRLGLRNSSHSVAKLLDPLPGRSVRVVAVTHPEYVDSMGQALPLLSAGDGRALLMRASEGEAYLHLRRKAHLQGFANGQAVDLNPQSNDDLDWPLSPACEPGANADFIRAILAGTAPMPARIGDQLAALRRLAVD</sequence>
<dbReference type="Gene3D" id="1.20.970.10">
    <property type="entry name" value="Transferase, Pyrimidine Nucleoside Phosphorylase, Chain C"/>
    <property type="match status" value="1"/>
</dbReference>
<keyword evidence="2" id="KW-0808">Transferase</keyword>
<dbReference type="SUPFAM" id="SSF47648">
    <property type="entry name" value="Nucleoside phosphorylase/phosphoribosyltransferase N-terminal domain"/>
    <property type="match status" value="1"/>
</dbReference>
<dbReference type="GO" id="GO:0004048">
    <property type="term" value="F:anthranilate phosphoribosyltransferase activity"/>
    <property type="evidence" value="ECO:0007669"/>
    <property type="project" value="InterPro"/>
</dbReference>
<protein>
    <submittedName>
        <fullName evidence="4">DNA-binding protein YbiB</fullName>
    </submittedName>
</protein>
<dbReference type="Proteomes" id="UP000231501">
    <property type="component" value="Unassembled WGS sequence"/>
</dbReference>
<organism evidence="4 5">
    <name type="scientific">Roseateles chitinivorans</name>
    <dbReference type="NCBI Taxonomy" id="2917965"/>
    <lineage>
        <taxon>Bacteria</taxon>
        <taxon>Pseudomonadati</taxon>
        <taxon>Pseudomonadota</taxon>
        <taxon>Betaproteobacteria</taxon>
        <taxon>Burkholderiales</taxon>
        <taxon>Sphaerotilaceae</taxon>
        <taxon>Roseateles</taxon>
    </lineage>
</organism>
<evidence type="ECO:0000256" key="2">
    <source>
        <dbReference type="ARBA" id="ARBA00022679"/>
    </source>
</evidence>
<feature type="domain" description="Glycosyl transferase family 3 N-terminal" evidence="3">
    <location>
        <begin position="22"/>
        <end position="85"/>
    </location>
</feature>
<dbReference type="InterPro" id="IPR036320">
    <property type="entry name" value="Glycosyl_Trfase_fam3_N_dom_sf"/>
</dbReference>
<dbReference type="OrthoDB" id="9768896at2"/>
<reference evidence="4 5" key="1">
    <citation type="submission" date="2017-11" db="EMBL/GenBank/DDBJ databases">
        <title>Draft genome sequence of Mitsuaria sp. HWN-4.</title>
        <authorList>
            <person name="Gundlapally S.R."/>
        </authorList>
    </citation>
    <scope>NUCLEOTIDE SEQUENCE [LARGE SCALE GENOMIC DNA]</scope>
    <source>
        <strain evidence="4 5">HWN-4</strain>
    </source>
</reference>